<dbReference type="Pfam" id="PF13727">
    <property type="entry name" value="CoA_binding_3"/>
    <property type="match status" value="1"/>
</dbReference>
<proteinExistence type="inferred from homology"/>
<keyword evidence="5 7" id="KW-1133">Transmembrane helix</keyword>
<evidence type="ECO:0000256" key="3">
    <source>
        <dbReference type="ARBA" id="ARBA00022679"/>
    </source>
</evidence>
<keyword evidence="6 7" id="KW-0472">Membrane</keyword>
<evidence type="ECO:0000256" key="7">
    <source>
        <dbReference type="SAM" id="Phobius"/>
    </source>
</evidence>
<dbReference type="NCBIfam" id="TIGR03025">
    <property type="entry name" value="EPS_sugtrans"/>
    <property type="match status" value="1"/>
</dbReference>
<keyword evidence="10" id="KW-1185">Reference proteome</keyword>
<dbReference type="EC" id="2.7.8.31" evidence="9"/>
<evidence type="ECO:0000256" key="1">
    <source>
        <dbReference type="ARBA" id="ARBA00004141"/>
    </source>
</evidence>
<evidence type="ECO:0000256" key="6">
    <source>
        <dbReference type="ARBA" id="ARBA00023136"/>
    </source>
</evidence>
<evidence type="ECO:0000256" key="4">
    <source>
        <dbReference type="ARBA" id="ARBA00022692"/>
    </source>
</evidence>
<dbReference type="PANTHER" id="PTHR30576:SF21">
    <property type="entry name" value="UDP-GLUCOSE:UNDECAPRENYL-PHOSPHATE GLUCOSE-1-PHOSPHATE TRANSFERASE"/>
    <property type="match status" value="1"/>
</dbReference>
<dbReference type="InterPro" id="IPR003362">
    <property type="entry name" value="Bact_transf"/>
</dbReference>
<comment type="subcellular location">
    <subcellularLocation>
        <location evidence="1">Membrane</location>
        <topology evidence="1">Multi-pass membrane protein</topology>
    </subcellularLocation>
</comment>
<sequence length="489" mass="54452">MQVFVVSQSEATAPARQGASTSRRDTRVQTGRRLIFLGRGLTFWGQWLAAVSLLITLLCVLALMKTGEIGLHYRMLALLALVGSVPVYSLMRVYHKKHGYLVGLCRLLGGWLILLGGLAAAAYVTNTSELFSREVTFTWALLGFALQAGAYIPLHTFAQGYDRKQQAARTSLIIGTGELACNLADRLLEYKYGPVAGLVAAGEEELPSSNRYPVIGNLAHVRELIVSHHISRLYIALPLASAEKIQDLYFDLLDANVDVVWLPDLHTIMPLNHSVGDIEGMPAIHLNKCPLSVYPSAALSKSLMDRTLALLAIVVLSPVLLATAIAVKYSSPGPILFKQKRHGWNGTVIQVWKFRSMQLHEDPRVKQASRDDPRITRVGRFIRRTSIDELPQLFNVLQGQMSLVGPRPHAIEHNNYYTGKVSAYMARHRIKPGITGLAQISGCRGETETIDKMQKRVELDLAYINNWSLWLDIKILFQTPFSLFSRDIY</sequence>
<feature type="transmembrane region" description="Helical" evidence="7">
    <location>
        <begin position="41"/>
        <end position="64"/>
    </location>
</feature>
<dbReference type="Proteomes" id="UP001519667">
    <property type="component" value="Unassembled WGS sequence"/>
</dbReference>
<evidence type="ECO:0000256" key="2">
    <source>
        <dbReference type="ARBA" id="ARBA00006464"/>
    </source>
</evidence>
<evidence type="ECO:0000313" key="9">
    <source>
        <dbReference type="EMBL" id="MBT8765799.1"/>
    </source>
</evidence>
<keyword evidence="3 9" id="KW-0808">Transferase</keyword>
<dbReference type="InterPro" id="IPR017473">
    <property type="entry name" value="Undecaprenyl-P_gluc_Ptfrase"/>
</dbReference>
<gene>
    <name evidence="9" type="ORF">J7302_06600</name>
</gene>
<dbReference type="Pfam" id="PF02397">
    <property type="entry name" value="Bac_transf"/>
    <property type="match status" value="1"/>
</dbReference>
<feature type="transmembrane region" description="Helical" evidence="7">
    <location>
        <begin position="103"/>
        <end position="124"/>
    </location>
</feature>
<name>A0ABS5XDQ0_9GAMM</name>
<feature type="domain" description="Bacterial sugar transferase" evidence="8">
    <location>
        <begin position="301"/>
        <end position="484"/>
    </location>
</feature>
<dbReference type="NCBIfam" id="TIGR03023">
    <property type="entry name" value="WcaJ_sugtrans"/>
    <property type="match status" value="1"/>
</dbReference>
<organism evidence="9 10">
    <name type="scientific">Metapseudomonas boanensis</name>
    <dbReference type="NCBI Taxonomy" id="2822138"/>
    <lineage>
        <taxon>Bacteria</taxon>
        <taxon>Pseudomonadati</taxon>
        <taxon>Pseudomonadota</taxon>
        <taxon>Gammaproteobacteria</taxon>
        <taxon>Pseudomonadales</taxon>
        <taxon>Pseudomonadaceae</taxon>
        <taxon>Metapseudomonas</taxon>
    </lineage>
</organism>
<reference evidence="9 10" key="1">
    <citation type="submission" date="2021-04" db="EMBL/GenBank/DDBJ databases">
        <title>Pseudomonas boanensis sp. nov., a bacterium isolated from river water used for household purposes in Boane District, Mozambique.</title>
        <authorList>
            <person name="Nicklasson M."/>
            <person name="Martin-Rodriguez A.J."/>
            <person name="Thorell K."/>
            <person name="Neves L."/>
            <person name="Mussagy A."/>
            <person name="Rydberg H.A."/>
            <person name="Hernroth B."/>
            <person name="Svensson-Stadler L."/>
            <person name="Sjoling A."/>
        </authorList>
    </citation>
    <scope>NUCLEOTIDE SEQUENCE [LARGE SCALE GENOMIC DNA]</scope>
    <source>
        <strain evidence="9 10">DB1</strain>
    </source>
</reference>
<dbReference type="GO" id="GO:0089702">
    <property type="term" value="F:undecaprenyl-phosphate glucose phosphotransferase activity"/>
    <property type="evidence" value="ECO:0007669"/>
    <property type="project" value="UniProtKB-EC"/>
</dbReference>
<evidence type="ECO:0000313" key="10">
    <source>
        <dbReference type="Proteomes" id="UP001519667"/>
    </source>
</evidence>
<dbReference type="EMBL" id="JAGTIS010000002">
    <property type="protein sequence ID" value="MBT8765799.1"/>
    <property type="molecule type" value="Genomic_DNA"/>
</dbReference>
<feature type="transmembrane region" description="Helical" evidence="7">
    <location>
        <begin position="70"/>
        <end position="91"/>
    </location>
</feature>
<dbReference type="PANTHER" id="PTHR30576">
    <property type="entry name" value="COLANIC BIOSYNTHESIS UDP-GLUCOSE LIPID CARRIER TRANSFERASE"/>
    <property type="match status" value="1"/>
</dbReference>
<dbReference type="Gene3D" id="3.40.50.720">
    <property type="entry name" value="NAD(P)-binding Rossmann-like Domain"/>
    <property type="match status" value="1"/>
</dbReference>
<evidence type="ECO:0000259" key="8">
    <source>
        <dbReference type="Pfam" id="PF02397"/>
    </source>
</evidence>
<protein>
    <submittedName>
        <fullName evidence="9">Undecaprenyl-phosphate glucose phosphotransferase</fullName>
        <ecNumber evidence="9">2.7.8.31</ecNumber>
    </submittedName>
</protein>
<feature type="transmembrane region" description="Helical" evidence="7">
    <location>
        <begin position="136"/>
        <end position="154"/>
    </location>
</feature>
<keyword evidence="4 7" id="KW-0812">Transmembrane</keyword>
<dbReference type="InterPro" id="IPR017475">
    <property type="entry name" value="EPS_sugar_tfrase"/>
</dbReference>
<comment type="similarity">
    <text evidence="2">Belongs to the bacterial sugar transferase family.</text>
</comment>
<feature type="transmembrane region" description="Helical" evidence="7">
    <location>
        <begin position="308"/>
        <end position="327"/>
    </location>
</feature>
<evidence type="ECO:0000256" key="5">
    <source>
        <dbReference type="ARBA" id="ARBA00022989"/>
    </source>
</evidence>
<accession>A0ABS5XDQ0</accession>
<comment type="caution">
    <text evidence="9">The sequence shown here is derived from an EMBL/GenBank/DDBJ whole genome shotgun (WGS) entry which is preliminary data.</text>
</comment>